<dbReference type="SUPFAM" id="SSF57756">
    <property type="entry name" value="Retrovirus zinc finger-like domains"/>
    <property type="match status" value="1"/>
</dbReference>
<feature type="domain" description="SCAN box" evidence="5">
    <location>
        <begin position="107"/>
        <end position="186"/>
    </location>
</feature>
<dbReference type="InterPro" id="IPR001878">
    <property type="entry name" value="Znf_CCHC"/>
</dbReference>
<name>A0ABD1JMJ2_9TELE</name>
<dbReference type="PANTHER" id="PTHR46888:SF13">
    <property type="entry name" value="RIBONUCLEASE H"/>
    <property type="match status" value="1"/>
</dbReference>
<keyword evidence="7" id="KW-1185">Reference proteome</keyword>
<feature type="domain" description="CCHC-type" evidence="3">
    <location>
        <begin position="229"/>
        <end position="243"/>
    </location>
</feature>
<dbReference type="InterPro" id="IPR003309">
    <property type="entry name" value="SCAN_dom"/>
</dbReference>
<dbReference type="PROSITE" id="PS50175">
    <property type="entry name" value="ASP_PROT_RETROV"/>
    <property type="match status" value="1"/>
</dbReference>
<dbReference type="EMBL" id="JBHFQA010000015">
    <property type="protein sequence ID" value="KAL2087168.1"/>
    <property type="molecule type" value="Genomic_DNA"/>
</dbReference>
<evidence type="ECO:0000259" key="5">
    <source>
        <dbReference type="PROSITE" id="PS50804"/>
    </source>
</evidence>
<dbReference type="SMART" id="SM00343">
    <property type="entry name" value="ZnF_C2HC"/>
    <property type="match status" value="1"/>
</dbReference>
<dbReference type="Gene3D" id="1.10.340.70">
    <property type="match status" value="1"/>
</dbReference>
<dbReference type="FunFam" id="1.10.340.70:FF:000001">
    <property type="entry name" value="Retrovirus-related Pol polyprotein from transposon gypsy-like Protein"/>
    <property type="match status" value="1"/>
</dbReference>
<evidence type="ECO:0000313" key="6">
    <source>
        <dbReference type="EMBL" id="KAL2087168.1"/>
    </source>
</evidence>
<dbReference type="InterPro" id="IPR036875">
    <property type="entry name" value="Znf_CCHC_sf"/>
</dbReference>
<proteinExistence type="predicted"/>
<evidence type="ECO:0000256" key="2">
    <source>
        <dbReference type="PROSITE-ProRule" id="PRU00047"/>
    </source>
</evidence>
<dbReference type="Gene3D" id="1.10.4020.10">
    <property type="entry name" value="DNA breaking-rejoining enzymes"/>
    <property type="match status" value="1"/>
</dbReference>
<accession>A0ABD1JMJ2</accession>
<organism evidence="6 7">
    <name type="scientific">Coilia grayii</name>
    <name type="common">Gray's grenadier anchovy</name>
    <dbReference type="NCBI Taxonomy" id="363190"/>
    <lineage>
        <taxon>Eukaryota</taxon>
        <taxon>Metazoa</taxon>
        <taxon>Chordata</taxon>
        <taxon>Craniata</taxon>
        <taxon>Vertebrata</taxon>
        <taxon>Euteleostomi</taxon>
        <taxon>Actinopterygii</taxon>
        <taxon>Neopterygii</taxon>
        <taxon>Teleostei</taxon>
        <taxon>Clupei</taxon>
        <taxon>Clupeiformes</taxon>
        <taxon>Clupeoidei</taxon>
        <taxon>Engraulidae</taxon>
        <taxon>Coilinae</taxon>
        <taxon>Coilia</taxon>
    </lineage>
</organism>
<dbReference type="AlphaFoldDB" id="A0ABD1JMJ2"/>
<reference evidence="6 7" key="1">
    <citation type="submission" date="2024-09" db="EMBL/GenBank/DDBJ databases">
        <title>A chromosome-level genome assembly of Gray's grenadier anchovy, Coilia grayii.</title>
        <authorList>
            <person name="Fu Z."/>
        </authorList>
    </citation>
    <scope>NUCLEOTIDE SEQUENCE [LARGE SCALE GENOMIC DNA]</scope>
    <source>
        <strain evidence="6">G4</strain>
        <tissue evidence="6">Muscle</tissue>
    </source>
</reference>
<dbReference type="PANTHER" id="PTHR46888">
    <property type="entry name" value="ZINC KNUCKLE DOMAINCONTAINING PROTEIN-RELATED"/>
    <property type="match status" value="1"/>
</dbReference>
<dbReference type="InterPro" id="IPR038269">
    <property type="entry name" value="SCAN_sf"/>
</dbReference>
<sequence length="555" mass="61418">MSVTKTGSWNMKSYLGVLTLSLRNVIWQIWLNFCLSSMIETLILFSHCLKIVDRKWGDSEHTLLLQSVLTGKAQDAFVALSADERRKYASVKWAVLKAYELVPEAYRQKFRHWRKGDRQLYTEFVRELTTLFNRWCTAEGVHTFKSLCDLFLLEQFKNTIPDRIATYITERKVKTAAEAAVLADEFVLIHKGKFGNDNGVSFGSRGPRYHRPYVSRQVAYPSVTGDDQCRYCNERGHWKKECPLLQGKGRGRTAPAKPVGVASSKPVRAASAKGVGMPLEDASVSKLEEVGQPVKILRDTGASESFIKQHVLPVNEQSDTHSCVLIGGIGMHTFSVPLHKFNLESDLVNGEVTMAVRPVMCACAVTRAQSHRKDVKSSAISIAVLPPSLPRDDLVAAQQGDEELAGVLSGALPVEDVNSYTSGYFVIDGVLVRKWSAYGDADPVLQVVVPGKFRELVLQSAHGDVAGHFGVGKTYQRLLQHFYWPKIKKSVAECVRTCHVCQLTGKPNQTIKSAPLHPIPVVGQPFEHLIVDCVGPLPPSKSGCAYLLTVMCSPL</sequence>
<dbReference type="InterPro" id="IPR001995">
    <property type="entry name" value="Peptidase_A2_cat"/>
</dbReference>
<keyword evidence="2" id="KW-0862">Zinc</keyword>
<protein>
    <recommendedName>
        <fullName evidence="1">Gypsy retrotransposon integrase-like protein 1</fullName>
    </recommendedName>
</protein>
<dbReference type="Pfam" id="PF17921">
    <property type="entry name" value="Integrase_H2C2"/>
    <property type="match status" value="1"/>
</dbReference>
<evidence type="ECO:0000259" key="3">
    <source>
        <dbReference type="PROSITE" id="PS50158"/>
    </source>
</evidence>
<keyword evidence="2" id="KW-0479">Metal-binding</keyword>
<dbReference type="Gene3D" id="4.10.60.10">
    <property type="entry name" value="Zinc finger, CCHC-type"/>
    <property type="match status" value="1"/>
</dbReference>
<dbReference type="GO" id="GO:0008270">
    <property type="term" value="F:zinc ion binding"/>
    <property type="evidence" value="ECO:0007669"/>
    <property type="project" value="UniProtKB-KW"/>
</dbReference>
<dbReference type="Pfam" id="PF02023">
    <property type="entry name" value="SCAN"/>
    <property type="match status" value="1"/>
</dbReference>
<dbReference type="Pfam" id="PF00098">
    <property type="entry name" value="zf-CCHC"/>
    <property type="match status" value="1"/>
</dbReference>
<keyword evidence="2" id="KW-0863">Zinc-finger</keyword>
<evidence type="ECO:0000313" key="7">
    <source>
        <dbReference type="Proteomes" id="UP001591681"/>
    </source>
</evidence>
<evidence type="ECO:0000259" key="4">
    <source>
        <dbReference type="PROSITE" id="PS50175"/>
    </source>
</evidence>
<dbReference type="Proteomes" id="UP001591681">
    <property type="component" value="Unassembled WGS sequence"/>
</dbReference>
<comment type="caution">
    <text evidence="6">The sequence shown here is derived from an EMBL/GenBank/DDBJ whole genome shotgun (WGS) entry which is preliminary data.</text>
</comment>
<dbReference type="InterPro" id="IPR041588">
    <property type="entry name" value="Integrase_H2C2"/>
</dbReference>
<feature type="domain" description="Peptidase A2" evidence="4">
    <location>
        <begin position="294"/>
        <end position="330"/>
    </location>
</feature>
<gene>
    <name evidence="6" type="ORF">ACEWY4_018227</name>
</gene>
<dbReference type="PROSITE" id="PS50804">
    <property type="entry name" value="SCAN_BOX"/>
    <property type="match status" value="1"/>
</dbReference>
<evidence type="ECO:0000256" key="1">
    <source>
        <dbReference type="ARBA" id="ARBA00039658"/>
    </source>
</evidence>
<dbReference type="SUPFAM" id="SSF47353">
    <property type="entry name" value="Retrovirus capsid dimerization domain-like"/>
    <property type="match status" value="1"/>
</dbReference>
<dbReference type="PROSITE" id="PS50158">
    <property type="entry name" value="ZF_CCHC"/>
    <property type="match status" value="1"/>
</dbReference>